<name>A0ABY5HPE0_9GAMM</name>
<organism evidence="5 6">
    <name type="scientific">Marinobacterium rhizophilum</name>
    <dbReference type="NCBI Taxonomy" id="420402"/>
    <lineage>
        <taxon>Bacteria</taxon>
        <taxon>Pseudomonadati</taxon>
        <taxon>Pseudomonadota</taxon>
        <taxon>Gammaproteobacteria</taxon>
        <taxon>Oceanospirillales</taxon>
        <taxon>Oceanospirillaceae</taxon>
        <taxon>Marinobacterium</taxon>
    </lineage>
</organism>
<feature type="domain" description="HTH marR-type" evidence="4">
    <location>
        <begin position="3"/>
        <end position="142"/>
    </location>
</feature>
<keyword evidence="3" id="KW-0804">Transcription</keyword>
<dbReference type="InterPro" id="IPR036390">
    <property type="entry name" value="WH_DNA-bd_sf"/>
</dbReference>
<evidence type="ECO:0000313" key="5">
    <source>
        <dbReference type="EMBL" id="UTW13097.1"/>
    </source>
</evidence>
<gene>
    <name evidence="5" type="ORF">KDW95_05400</name>
</gene>
<evidence type="ECO:0000256" key="3">
    <source>
        <dbReference type="ARBA" id="ARBA00023163"/>
    </source>
</evidence>
<evidence type="ECO:0000313" key="6">
    <source>
        <dbReference type="Proteomes" id="UP001058461"/>
    </source>
</evidence>
<dbReference type="SUPFAM" id="SSF46785">
    <property type="entry name" value="Winged helix' DNA-binding domain"/>
    <property type="match status" value="1"/>
</dbReference>
<dbReference type="Proteomes" id="UP001058461">
    <property type="component" value="Chromosome"/>
</dbReference>
<dbReference type="InterPro" id="IPR036388">
    <property type="entry name" value="WH-like_DNA-bd_sf"/>
</dbReference>
<dbReference type="InterPro" id="IPR039422">
    <property type="entry name" value="MarR/SlyA-like"/>
</dbReference>
<sequence length="146" mass="16413">MTDSPIGEALHQLLHAYKRAMQQSYQAHGIDFGIGHIRSLKVIRAHQASPESPCTAQQIVARLQRDKAQIARLVKDLLAAELIDRHDNPDDRRSQILRLTPAGEAMLRRIQDAEQHASLRLSRGLSQDDLHSFIRLAKSMTGNLKP</sequence>
<dbReference type="InterPro" id="IPR000835">
    <property type="entry name" value="HTH_MarR-typ"/>
</dbReference>
<dbReference type="Pfam" id="PF12802">
    <property type="entry name" value="MarR_2"/>
    <property type="match status" value="1"/>
</dbReference>
<dbReference type="RefSeq" id="WP_255855262.1">
    <property type="nucleotide sequence ID" value="NZ_CP073347.1"/>
</dbReference>
<reference evidence="5" key="1">
    <citation type="submission" date="2021-04" db="EMBL/GenBank/DDBJ databases">
        <title>Oceanospirillales bacteria with DddD are important DMSP degraders in coastal seawater.</title>
        <authorList>
            <person name="Liu J."/>
        </authorList>
    </citation>
    <scope>NUCLEOTIDE SEQUENCE</scope>
    <source>
        <strain evidence="5">D13-1</strain>
    </source>
</reference>
<proteinExistence type="predicted"/>
<dbReference type="PANTHER" id="PTHR33164">
    <property type="entry name" value="TRANSCRIPTIONAL REGULATOR, MARR FAMILY"/>
    <property type="match status" value="1"/>
</dbReference>
<accession>A0ABY5HPE0</accession>
<dbReference type="Gene3D" id="1.10.10.10">
    <property type="entry name" value="Winged helix-like DNA-binding domain superfamily/Winged helix DNA-binding domain"/>
    <property type="match status" value="1"/>
</dbReference>
<evidence type="ECO:0000259" key="4">
    <source>
        <dbReference type="PROSITE" id="PS50995"/>
    </source>
</evidence>
<dbReference type="PANTHER" id="PTHR33164:SF57">
    <property type="entry name" value="MARR-FAMILY TRANSCRIPTIONAL REGULATOR"/>
    <property type="match status" value="1"/>
</dbReference>
<keyword evidence="2" id="KW-0238">DNA-binding</keyword>
<dbReference type="EMBL" id="CP073347">
    <property type="protein sequence ID" value="UTW13097.1"/>
    <property type="molecule type" value="Genomic_DNA"/>
</dbReference>
<keyword evidence="1" id="KW-0805">Transcription regulation</keyword>
<dbReference type="PROSITE" id="PS01117">
    <property type="entry name" value="HTH_MARR_1"/>
    <property type="match status" value="1"/>
</dbReference>
<evidence type="ECO:0000256" key="1">
    <source>
        <dbReference type="ARBA" id="ARBA00023015"/>
    </source>
</evidence>
<dbReference type="InterPro" id="IPR023187">
    <property type="entry name" value="Tscrpt_reg_MarR-type_CS"/>
</dbReference>
<protein>
    <submittedName>
        <fullName evidence="5">MarR family transcriptional regulator</fullName>
    </submittedName>
</protein>
<evidence type="ECO:0000256" key="2">
    <source>
        <dbReference type="ARBA" id="ARBA00023125"/>
    </source>
</evidence>
<keyword evidence="6" id="KW-1185">Reference proteome</keyword>
<dbReference type="SMART" id="SM00347">
    <property type="entry name" value="HTH_MARR"/>
    <property type="match status" value="1"/>
</dbReference>
<dbReference type="PROSITE" id="PS50995">
    <property type="entry name" value="HTH_MARR_2"/>
    <property type="match status" value="1"/>
</dbReference>